<keyword evidence="2" id="KW-1185">Reference proteome</keyword>
<evidence type="ECO:0000313" key="2">
    <source>
        <dbReference type="Proteomes" id="UP001595892"/>
    </source>
</evidence>
<accession>A0ABV9NKY1</accession>
<protein>
    <submittedName>
        <fullName evidence="1">NHLP-related RiPP peptide</fullName>
    </submittedName>
</protein>
<reference evidence="2" key="1">
    <citation type="journal article" date="2019" name="Int. J. Syst. Evol. Microbiol.">
        <title>The Global Catalogue of Microorganisms (GCM) 10K type strain sequencing project: providing services to taxonomists for standard genome sequencing and annotation.</title>
        <authorList>
            <consortium name="The Broad Institute Genomics Platform"/>
            <consortium name="The Broad Institute Genome Sequencing Center for Infectious Disease"/>
            <person name="Wu L."/>
            <person name="Ma J."/>
        </authorList>
    </citation>
    <scope>NUCLEOTIDE SEQUENCE [LARGE SCALE GENOMIC DNA]</scope>
    <source>
        <strain evidence="2">CGMCC 1.13574</strain>
    </source>
</reference>
<dbReference type="Proteomes" id="UP001595892">
    <property type="component" value="Unassembled WGS sequence"/>
</dbReference>
<dbReference type="SUPFAM" id="SSF56209">
    <property type="entry name" value="Nitrile hydratase alpha chain"/>
    <property type="match status" value="1"/>
</dbReference>
<comment type="caution">
    <text evidence="1">The sequence shown here is derived from an EMBL/GenBank/DDBJ whole genome shotgun (WGS) entry which is preliminary data.</text>
</comment>
<gene>
    <name evidence="1" type="ORF">ACFO3Q_04390</name>
</gene>
<dbReference type="EMBL" id="JBHSGG010000011">
    <property type="protein sequence ID" value="MFC4727408.1"/>
    <property type="molecule type" value="Genomic_DNA"/>
</dbReference>
<dbReference type="RefSeq" id="WP_377003423.1">
    <property type="nucleotide sequence ID" value="NZ_JBHSGG010000011.1"/>
</dbReference>
<dbReference type="NCBIfam" id="TIGR04509">
    <property type="entry name" value="mod_pep_NH_fam"/>
    <property type="match status" value="1"/>
</dbReference>
<name>A0ABV9NKY1_9GAMM</name>
<dbReference type="InterPro" id="IPR036648">
    <property type="entry name" value="CN_Hdrase_a/SCN_Hdrase_g_sf"/>
</dbReference>
<dbReference type="InterPro" id="IPR030976">
    <property type="entry name" value="Mod_pep_NH_fam"/>
</dbReference>
<evidence type="ECO:0000313" key="1">
    <source>
        <dbReference type="EMBL" id="MFC4727408.1"/>
    </source>
</evidence>
<sequence>MKTDAARELLEKLATDDAFRDRFAADPYAVLDSLGIQVDPGTRQARTGGVELPSKADILANLDAMAQDMTVTMSFLPFKC</sequence>
<organism evidence="1 2">
    <name type="scientific">Coralloluteibacterium thermophilum</name>
    <dbReference type="NCBI Taxonomy" id="2707049"/>
    <lineage>
        <taxon>Bacteria</taxon>
        <taxon>Pseudomonadati</taxon>
        <taxon>Pseudomonadota</taxon>
        <taxon>Gammaproteobacteria</taxon>
        <taxon>Lysobacterales</taxon>
        <taxon>Lysobacteraceae</taxon>
        <taxon>Coralloluteibacterium</taxon>
    </lineage>
</organism>
<proteinExistence type="predicted"/>